<feature type="transmembrane region" description="Helical" evidence="5">
    <location>
        <begin position="7"/>
        <end position="28"/>
    </location>
</feature>
<accession>A0A1F7VCH6</accession>
<feature type="compositionally biased region" description="Polar residues" evidence="4">
    <location>
        <begin position="493"/>
        <end position="514"/>
    </location>
</feature>
<dbReference type="PROSITE" id="PS51123">
    <property type="entry name" value="OMPA_2"/>
    <property type="match status" value="1"/>
</dbReference>
<evidence type="ECO:0000256" key="3">
    <source>
        <dbReference type="PROSITE-ProRule" id="PRU00473"/>
    </source>
</evidence>
<dbReference type="CDD" id="cd07185">
    <property type="entry name" value="OmpA_C-like"/>
    <property type="match status" value="1"/>
</dbReference>
<dbReference type="InterPro" id="IPR006665">
    <property type="entry name" value="OmpA-like"/>
</dbReference>
<dbReference type="EMBL" id="MGEQ01000001">
    <property type="protein sequence ID" value="OGL88209.1"/>
    <property type="molecule type" value="Genomic_DNA"/>
</dbReference>
<evidence type="ECO:0000259" key="6">
    <source>
        <dbReference type="PROSITE" id="PS51123"/>
    </source>
</evidence>
<evidence type="ECO:0000256" key="2">
    <source>
        <dbReference type="ARBA" id="ARBA00023136"/>
    </source>
</evidence>
<dbReference type="GO" id="GO:0016020">
    <property type="term" value="C:membrane"/>
    <property type="evidence" value="ECO:0007669"/>
    <property type="project" value="UniProtKB-SubCell"/>
</dbReference>
<proteinExistence type="predicted"/>
<organism evidence="7 8">
    <name type="scientific">Candidatus Uhrbacteria bacterium RIFCSPLOWO2_02_FULL_48_18</name>
    <dbReference type="NCBI Taxonomy" id="1802408"/>
    <lineage>
        <taxon>Bacteria</taxon>
        <taxon>Candidatus Uhriibacteriota</taxon>
    </lineage>
</organism>
<dbReference type="SUPFAM" id="SSF103088">
    <property type="entry name" value="OmpA-like"/>
    <property type="match status" value="1"/>
</dbReference>
<dbReference type="Pfam" id="PF00691">
    <property type="entry name" value="OmpA"/>
    <property type="match status" value="1"/>
</dbReference>
<gene>
    <name evidence="7" type="ORF">A3I41_00575</name>
</gene>
<reference evidence="7 8" key="1">
    <citation type="journal article" date="2016" name="Nat. Commun.">
        <title>Thousands of microbial genomes shed light on interconnected biogeochemical processes in an aquifer system.</title>
        <authorList>
            <person name="Anantharaman K."/>
            <person name="Brown C.T."/>
            <person name="Hug L.A."/>
            <person name="Sharon I."/>
            <person name="Castelle C.J."/>
            <person name="Probst A.J."/>
            <person name="Thomas B.C."/>
            <person name="Singh A."/>
            <person name="Wilkins M.J."/>
            <person name="Karaoz U."/>
            <person name="Brodie E.L."/>
            <person name="Williams K.H."/>
            <person name="Hubbard S.S."/>
            <person name="Banfield J.F."/>
        </authorList>
    </citation>
    <scope>NUCLEOTIDE SEQUENCE [LARGE SCALE GENOMIC DNA]</scope>
</reference>
<comment type="subcellular location">
    <subcellularLocation>
        <location evidence="1">Membrane</location>
    </subcellularLocation>
</comment>
<dbReference type="InterPro" id="IPR006664">
    <property type="entry name" value="OMP_bac"/>
</dbReference>
<evidence type="ECO:0000256" key="4">
    <source>
        <dbReference type="SAM" id="MobiDB-lite"/>
    </source>
</evidence>
<evidence type="ECO:0000256" key="1">
    <source>
        <dbReference type="ARBA" id="ARBA00004370"/>
    </source>
</evidence>
<feature type="domain" description="OmpA-like" evidence="6">
    <location>
        <begin position="405"/>
        <end position="513"/>
    </location>
</feature>
<feature type="region of interest" description="Disordered" evidence="4">
    <location>
        <begin position="490"/>
        <end position="514"/>
    </location>
</feature>
<sequence>MDPTTRAIRLIITAFVAIGIIFVIFFAIKVLILPKLQADLVTQTSSETKFKTNVRIGLDSFAGYAVIRSPNFRDQLGRSEIGVRTIDDKANYPDRMKALAKGELDIAVFTIDTNIAAGADFDIFPGAITLIIDESHGADGGVAYKQAVPNVSALNRRDAKIVATADSPSETLARHLIANMLPALASEDWLVAAKDADDVLDRLKKANKSDPAVYFLWEPALSKALALPDVILVYDTSKVSGTIVDVLVVNRKFLIEQPKVVRSVEEAYFRALHSYQNAPGGMAKLVMDDAKLNGDTLTEEQAKKIANGIQWKNTMENYAQMGLLTAADLHGLPTMREMIASISAFLVKTGKLKTNPTDGKESALFDNKILLAMQTANFHPGEGQDEVVRGVAALPALTDAEWKTLMTVGDMDAHTISFGRGRATLEIQGTRDVKDVAERLKAWPTYYLTVIGHARGDGDPAANLALAKARAKSVVDELVSIGVAPTRVRATAEPSQTQSGSAQSVTFQLSQRPY</sequence>
<dbReference type="InterPro" id="IPR036737">
    <property type="entry name" value="OmpA-like_sf"/>
</dbReference>
<dbReference type="Gene3D" id="3.30.1330.60">
    <property type="entry name" value="OmpA-like domain"/>
    <property type="match status" value="1"/>
</dbReference>
<dbReference type="Proteomes" id="UP000176593">
    <property type="component" value="Unassembled WGS sequence"/>
</dbReference>
<evidence type="ECO:0000313" key="8">
    <source>
        <dbReference type="Proteomes" id="UP000176593"/>
    </source>
</evidence>
<keyword evidence="5" id="KW-1133">Transmembrane helix</keyword>
<protein>
    <recommendedName>
        <fullName evidence="6">OmpA-like domain-containing protein</fullName>
    </recommendedName>
</protein>
<evidence type="ECO:0000256" key="5">
    <source>
        <dbReference type="SAM" id="Phobius"/>
    </source>
</evidence>
<evidence type="ECO:0000313" key="7">
    <source>
        <dbReference type="EMBL" id="OGL88209.1"/>
    </source>
</evidence>
<dbReference type="SUPFAM" id="SSF53850">
    <property type="entry name" value="Periplasmic binding protein-like II"/>
    <property type="match status" value="1"/>
</dbReference>
<dbReference type="PRINTS" id="PR01021">
    <property type="entry name" value="OMPADOMAIN"/>
</dbReference>
<name>A0A1F7VCH6_9BACT</name>
<keyword evidence="2 3" id="KW-0472">Membrane</keyword>
<comment type="caution">
    <text evidence="7">The sequence shown here is derived from an EMBL/GenBank/DDBJ whole genome shotgun (WGS) entry which is preliminary data.</text>
</comment>
<keyword evidence="5" id="KW-0812">Transmembrane</keyword>
<dbReference type="AlphaFoldDB" id="A0A1F7VCH6"/>
<dbReference type="Gene3D" id="3.40.190.10">
    <property type="entry name" value="Periplasmic binding protein-like II"/>
    <property type="match status" value="1"/>
</dbReference>